<dbReference type="OrthoDB" id="5183775at2"/>
<dbReference type="GO" id="GO:0016994">
    <property type="term" value="F:precorrin-6A reductase activity"/>
    <property type="evidence" value="ECO:0007669"/>
    <property type="project" value="UniProtKB-EC"/>
</dbReference>
<accession>A0A0P1H4C2</accession>
<dbReference type="NCBIfam" id="NF005968">
    <property type="entry name" value="PRK08057.1-2"/>
    <property type="match status" value="1"/>
</dbReference>
<dbReference type="NCBIfam" id="TIGR00715">
    <property type="entry name" value="precor6x_red"/>
    <property type="match status" value="1"/>
</dbReference>
<keyword evidence="5" id="KW-1185">Reference proteome</keyword>
<evidence type="ECO:0000256" key="1">
    <source>
        <dbReference type="ARBA" id="ARBA00004953"/>
    </source>
</evidence>
<keyword evidence="2" id="KW-0169">Cobalamin biosynthesis</keyword>
<protein>
    <submittedName>
        <fullName evidence="4">Precorrin-6A reductase</fullName>
        <ecNumber evidence="4">1.3.1.54</ecNumber>
    </submittedName>
</protein>
<dbReference type="PROSITE" id="PS51014">
    <property type="entry name" value="COBK_CBIJ"/>
    <property type="match status" value="1"/>
</dbReference>
<dbReference type="EC" id="1.3.1.54" evidence="4"/>
<evidence type="ECO:0000256" key="3">
    <source>
        <dbReference type="ARBA" id="ARBA00023002"/>
    </source>
</evidence>
<proteinExistence type="predicted"/>
<dbReference type="InterPro" id="IPR003723">
    <property type="entry name" value="Precorrin-6x_reduct"/>
</dbReference>
<gene>
    <name evidence="4" type="primary">cobK</name>
    <name evidence="4" type="ORF">TM5383_02012</name>
</gene>
<name>A0A0P1H4C2_9RHOB</name>
<dbReference type="RefSeq" id="WP_058318897.1">
    <property type="nucleotide sequence ID" value="NZ_CYSF01000009.1"/>
</dbReference>
<dbReference type="Proteomes" id="UP000051681">
    <property type="component" value="Unassembled WGS sequence"/>
</dbReference>
<sequence>MTLLLLAGTGEGRKLAEGLDRACVPVIASLAGVTEAPKPLPVPTRVGGFGGEEAFREYLKGKDIKAVLDATHPFANAISLRAAKVAAELDLPYCQLLRPAWLPEVGDFWTTVASPTEAVARIAAGARVFLATGRKSLPDFMDLAHSDVTLRVVDPVDGDFPLPHGRYLVARPPFSLADERATFEGLGIDTLVVKNAGGAVGRAKLQAARDLGIRVIMIERPVQPAGLTVDSVEAALDWALQQKLMP</sequence>
<evidence type="ECO:0000313" key="5">
    <source>
        <dbReference type="Proteomes" id="UP000051681"/>
    </source>
</evidence>
<dbReference type="AlphaFoldDB" id="A0A0P1H4C2"/>
<reference evidence="4 5" key="1">
    <citation type="submission" date="2015-09" db="EMBL/GenBank/DDBJ databases">
        <authorList>
            <consortium name="Swine Surveillance"/>
        </authorList>
    </citation>
    <scope>NUCLEOTIDE SEQUENCE [LARGE SCALE GENOMIC DNA]</scope>
    <source>
        <strain evidence="4 5">CECT 8383</strain>
    </source>
</reference>
<dbReference type="GO" id="GO:0009236">
    <property type="term" value="P:cobalamin biosynthetic process"/>
    <property type="evidence" value="ECO:0007669"/>
    <property type="project" value="UniProtKB-UniPathway"/>
</dbReference>
<dbReference type="PANTHER" id="PTHR36925:SF1">
    <property type="entry name" value="COBALT-PRECORRIN-6A REDUCTASE"/>
    <property type="match status" value="1"/>
</dbReference>
<organism evidence="4 5">
    <name type="scientific">Thalassovita mediterranea</name>
    <dbReference type="NCBI Taxonomy" id="340021"/>
    <lineage>
        <taxon>Bacteria</taxon>
        <taxon>Pseudomonadati</taxon>
        <taxon>Pseudomonadota</taxon>
        <taxon>Alphaproteobacteria</taxon>
        <taxon>Rhodobacterales</taxon>
        <taxon>Roseobacteraceae</taxon>
        <taxon>Thalassovita</taxon>
    </lineage>
</organism>
<dbReference type="PANTHER" id="PTHR36925">
    <property type="entry name" value="COBALT-PRECORRIN-6A REDUCTASE"/>
    <property type="match status" value="1"/>
</dbReference>
<evidence type="ECO:0000313" key="4">
    <source>
        <dbReference type="EMBL" id="CUH84794.1"/>
    </source>
</evidence>
<comment type="pathway">
    <text evidence="1">Cofactor biosynthesis; adenosylcobalamin biosynthesis.</text>
</comment>
<dbReference type="EMBL" id="CYSF01000009">
    <property type="protein sequence ID" value="CUH84794.1"/>
    <property type="molecule type" value="Genomic_DNA"/>
</dbReference>
<evidence type="ECO:0000256" key="2">
    <source>
        <dbReference type="ARBA" id="ARBA00022573"/>
    </source>
</evidence>
<dbReference type="UniPathway" id="UPA00148"/>
<keyword evidence="3 4" id="KW-0560">Oxidoreductase</keyword>
<dbReference type="Pfam" id="PF02571">
    <property type="entry name" value="CbiJ"/>
    <property type="match status" value="1"/>
</dbReference>
<dbReference type="STRING" id="340021.TM5383_02012"/>